<dbReference type="EMBL" id="PEZZ01000019">
    <property type="protein sequence ID" value="PIS05137.1"/>
    <property type="molecule type" value="Genomic_DNA"/>
</dbReference>
<dbReference type="AlphaFoldDB" id="A0A2H0W1G8"/>
<comment type="caution">
    <text evidence="1">The sequence shown here is derived from an EMBL/GenBank/DDBJ whole genome shotgun (WGS) entry which is preliminary data.</text>
</comment>
<gene>
    <name evidence="1" type="ORF">COT81_02675</name>
</gene>
<sequence length="94" mass="10629">MFNKLKQYKDLRSEAKTMQNILAKEKAEITKNGITIVMDGNQKVQSVKIAEDKSRESIERDLPDAIDEAIKKVQKIMAEKVRKGEITIPNMPGA</sequence>
<dbReference type="Pfam" id="PF02575">
    <property type="entry name" value="YbaB_DNA_bd"/>
    <property type="match status" value="1"/>
</dbReference>
<evidence type="ECO:0000313" key="2">
    <source>
        <dbReference type="Proteomes" id="UP000230935"/>
    </source>
</evidence>
<protein>
    <recommendedName>
        <fullName evidence="3">Nucleoid-associated protein, YbaB/EbfC family</fullName>
    </recommendedName>
</protein>
<dbReference type="Proteomes" id="UP000230935">
    <property type="component" value="Unassembled WGS sequence"/>
</dbReference>
<evidence type="ECO:0008006" key="3">
    <source>
        <dbReference type="Google" id="ProtNLM"/>
    </source>
</evidence>
<dbReference type="GO" id="GO:0003677">
    <property type="term" value="F:DNA binding"/>
    <property type="evidence" value="ECO:0007669"/>
    <property type="project" value="InterPro"/>
</dbReference>
<dbReference type="Gene3D" id="3.30.1310.10">
    <property type="entry name" value="Nucleoid-associated protein YbaB-like domain"/>
    <property type="match status" value="1"/>
</dbReference>
<proteinExistence type="predicted"/>
<dbReference type="SUPFAM" id="SSF82607">
    <property type="entry name" value="YbaB-like"/>
    <property type="match status" value="1"/>
</dbReference>
<name>A0A2H0W1G8_9BACT</name>
<organism evidence="1 2">
    <name type="scientific">Candidatus Buchananbacteria bacterium CG10_big_fil_rev_8_21_14_0_10_42_9</name>
    <dbReference type="NCBI Taxonomy" id="1974526"/>
    <lineage>
        <taxon>Bacteria</taxon>
        <taxon>Candidatus Buchananiibacteriota</taxon>
    </lineage>
</organism>
<dbReference type="InterPro" id="IPR004401">
    <property type="entry name" value="YbaB/EbfC"/>
</dbReference>
<reference evidence="2" key="1">
    <citation type="submission" date="2017-09" db="EMBL/GenBank/DDBJ databases">
        <title>Depth-based differentiation of microbial function through sediment-hosted aquifers and enrichment of novel symbionts in the deep terrestrial subsurface.</title>
        <authorList>
            <person name="Probst A.J."/>
            <person name="Ladd B."/>
            <person name="Jarett J.K."/>
            <person name="Geller-Mcgrath D.E."/>
            <person name="Sieber C.M.K."/>
            <person name="Emerson J.B."/>
            <person name="Anantharaman K."/>
            <person name="Thomas B.C."/>
            <person name="Malmstrom R."/>
            <person name="Stieglmeier M."/>
            <person name="Klingl A."/>
            <person name="Woyke T."/>
            <person name="Ryan C.M."/>
            <person name="Banfield J.F."/>
        </authorList>
    </citation>
    <scope>NUCLEOTIDE SEQUENCE [LARGE SCALE GENOMIC DNA]</scope>
</reference>
<evidence type="ECO:0000313" key="1">
    <source>
        <dbReference type="EMBL" id="PIS05137.1"/>
    </source>
</evidence>
<accession>A0A2H0W1G8</accession>
<dbReference type="InterPro" id="IPR036894">
    <property type="entry name" value="YbaB-like_sf"/>
</dbReference>